<dbReference type="Gene3D" id="2.50.20.10">
    <property type="entry name" value="Lipoprotein localisation LolA/LolB/LppX"/>
    <property type="match status" value="1"/>
</dbReference>
<dbReference type="Proteomes" id="UP000071778">
    <property type="component" value="Chromosome"/>
</dbReference>
<protein>
    <recommendedName>
        <fullName evidence="4">DUF1329 domain-containing protein</fullName>
    </recommendedName>
</protein>
<dbReference type="Pfam" id="PF07044">
    <property type="entry name" value="DUF1329"/>
    <property type="match status" value="1"/>
</dbReference>
<sequence>MKIHPIQPKALVLLLAVAWGCGQLAAPASAQQAAKLGAELTPIGAEKAGNKDGTIPAWSGGDVTAAGYKAGQPRPNPYASDKPLLTINAANVDKYAARLSPGQVQLIKSIKGYRMDVYPTHRSCGYPEVVYERSKANVGFAKIAANGYELAEAKTAGYPFPMPANGVEAMWNFKMRYQGEGLTWAYATVVPPKGGSGIGEPLIQEDYILFPLSDPKNNTIAGAKGVESLYLSPYIAPAQFAGDVTLSHGYIGKPNDIWLYFASQRRVRRAPTYSYDAPILNDENLETIDQYTMYNGPLDRYDYKLVGKKEMIVPYNWNKVNSVENKIADVVQPTFLNRDLTRYETHRVWEIEATVKQGARHTFPKRTFYLDEDSWQILVQDLYDGQGKVQRVMESGVVMATELPACVQEAYASHDLSLGRYIAERIPAGQKQSDWLAGRDGRVKESMFEPDGLRRFASR</sequence>
<dbReference type="CDD" id="cd16329">
    <property type="entry name" value="LolA_like"/>
    <property type="match status" value="1"/>
</dbReference>
<evidence type="ECO:0008006" key="4">
    <source>
        <dbReference type="Google" id="ProtNLM"/>
    </source>
</evidence>
<organism evidence="2 3">
    <name type="scientific">Collimonas arenae</name>
    <dbReference type="NCBI Taxonomy" id="279058"/>
    <lineage>
        <taxon>Bacteria</taxon>
        <taxon>Pseudomonadati</taxon>
        <taxon>Pseudomonadota</taxon>
        <taxon>Betaproteobacteria</taxon>
        <taxon>Burkholderiales</taxon>
        <taxon>Oxalobacteraceae</taxon>
        <taxon>Collimonas</taxon>
    </lineage>
</organism>
<dbReference type="AlphaFoldDB" id="A0A127PK74"/>
<evidence type="ECO:0000313" key="3">
    <source>
        <dbReference type="Proteomes" id="UP000071778"/>
    </source>
</evidence>
<dbReference type="InterPro" id="IPR010752">
    <property type="entry name" value="DUF1329"/>
</dbReference>
<keyword evidence="1" id="KW-0732">Signal</keyword>
<accession>A0A127PK74</accession>
<proteinExistence type="predicted"/>
<evidence type="ECO:0000256" key="1">
    <source>
        <dbReference type="SAM" id="SignalP"/>
    </source>
</evidence>
<dbReference type="PATRIC" id="fig|279058.17.peg.191"/>
<dbReference type="RefSeq" id="WP_231879107.1">
    <property type="nucleotide sequence ID" value="NZ_CP013233.1"/>
</dbReference>
<feature type="chain" id="PRO_5007277116" description="DUF1329 domain-containing protein" evidence="1">
    <location>
        <begin position="26"/>
        <end position="459"/>
    </location>
</feature>
<reference evidence="2 3" key="1">
    <citation type="submission" date="2015-11" db="EMBL/GenBank/DDBJ databases">
        <title>Exploring the genomic traits of fungus-feeding bacterial genus Collimonas.</title>
        <authorList>
            <person name="Song C."/>
            <person name="Schmidt R."/>
            <person name="de Jager V."/>
            <person name="Krzyzanowska D."/>
            <person name="Jongedijk E."/>
            <person name="Cankar K."/>
            <person name="Beekwilder J."/>
            <person name="van Veen A."/>
            <person name="de Boer W."/>
            <person name="van Veen J.A."/>
            <person name="Garbeva P."/>
        </authorList>
    </citation>
    <scope>NUCLEOTIDE SEQUENCE [LARGE SCALE GENOMIC DNA]</scope>
    <source>
        <strain evidence="2 3">Ter282</strain>
    </source>
</reference>
<evidence type="ECO:0000313" key="2">
    <source>
        <dbReference type="EMBL" id="AMP07994.1"/>
    </source>
</evidence>
<dbReference type="EMBL" id="CP013235">
    <property type="protein sequence ID" value="AMP07994.1"/>
    <property type="molecule type" value="Genomic_DNA"/>
</dbReference>
<name>A0A127PK74_9BURK</name>
<gene>
    <name evidence="2" type="ORF">CAter282_0170</name>
</gene>
<keyword evidence="3" id="KW-1185">Reference proteome</keyword>
<feature type="signal peptide" evidence="1">
    <location>
        <begin position="1"/>
        <end position="25"/>
    </location>
</feature>